<dbReference type="GO" id="GO:0007165">
    <property type="term" value="P:signal transduction"/>
    <property type="evidence" value="ECO:0007669"/>
    <property type="project" value="UniProtKB-KW"/>
</dbReference>
<feature type="domain" description="HAMP" evidence="8">
    <location>
        <begin position="333"/>
        <end position="385"/>
    </location>
</feature>
<accession>A0A1E2V6F0</accession>
<proteinExistence type="inferred from homology"/>
<comment type="subcellular location">
    <subcellularLocation>
        <location evidence="1">Membrane</location>
    </subcellularLocation>
</comment>
<evidence type="ECO:0000313" key="9">
    <source>
        <dbReference type="EMBL" id="ODC02590.1"/>
    </source>
</evidence>
<reference evidence="9 10" key="1">
    <citation type="submission" date="2016-08" db="EMBL/GenBank/DDBJ databases">
        <authorList>
            <person name="Seilhamer J.J."/>
        </authorList>
    </citation>
    <scope>NUCLEOTIDE SEQUENCE [LARGE SCALE GENOMIC DNA]</scope>
    <source>
        <strain evidence="9 10">PH27A</strain>
    </source>
</reference>
<dbReference type="AlphaFoldDB" id="A0A1E2V6F0"/>
<evidence type="ECO:0000256" key="2">
    <source>
        <dbReference type="ARBA" id="ARBA00023224"/>
    </source>
</evidence>
<dbReference type="PRINTS" id="PR00260">
    <property type="entry name" value="CHEMTRNSDUCR"/>
</dbReference>
<dbReference type="GO" id="GO:0004888">
    <property type="term" value="F:transmembrane signaling receptor activity"/>
    <property type="evidence" value="ECO:0007669"/>
    <property type="project" value="InterPro"/>
</dbReference>
<dbReference type="Proteomes" id="UP000094291">
    <property type="component" value="Unassembled WGS sequence"/>
</dbReference>
<dbReference type="STRING" id="197479.BFW38_02535"/>
<comment type="similarity">
    <text evidence="3">Belongs to the methyl-accepting chemotaxis (MCP) protein family.</text>
</comment>
<dbReference type="InterPro" id="IPR003660">
    <property type="entry name" value="HAMP_dom"/>
</dbReference>
<feature type="transmembrane region" description="Helical" evidence="6">
    <location>
        <begin position="310"/>
        <end position="332"/>
    </location>
</feature>
<feature type="domain" description="Methyl-accepting transducer" evidence="7">
    <location>
        <begin position="390"/>
        <end position="626"/>
    </location>
</feature>
<dbReference type="Pfam" id="PF00015">
    <property type="entry name" value="MCPsignal"/>
    <property type="match status" value="1"/>
</dbReference>
<dbReference type="InterPro" id="IPR004089">
    <property type="entry name" value="MCPsignal_dom"/>
</dbReference>
<dbReference type="FunFam" id="1.10.287.950:FF:000001">
    <property type="entry name" value="Methyl-accepting chemotaxis sensory transducer"/>
    <property type="match status" value="1"/>
</dbReference>
<dbReference type="PROSITE" id="PS50885">
    <property type="entry name" value="HAMP"/>
    <property type="match status" value="1"/>
</dbReference>
<dbReference type="Gene3D" id="1.10.287.950">
    <property type="entry name" value="Methyl-accepting chemotaxis protein"/>
    <property type="match status" value="1"/>
</dbReference>
<evidence type="ECO:0008006" key="11">
    <source>
        <dbReference type="Google" id="ProtNLM"/>
    </source>
</evidence>
<dbReference type="EMBL" id="MDTQ01000001">
    <property type="protein sequence ID" value="ODC02590.1"/>
    <property type="molecule type" value="Genomic_DNA"/>
</dbReference>
<name>A0A1E2V6F0_9GAMM</name>
<dbReference type="GO" id="GO:0016020">
    <property type="term" value="C:membrane"/>
    <property type="evidence" value="ECO:0007669"/>
    <property type="project" value="UniProtKB-SubCell"/>
</dbReference>
<keyword evidence="6" id="KW-0812">Transmembrane</keyword>
<dbReference type="SUPFAM" id="SSF58104">
    <property type="entry name" value="Methyl-accepting chemotaxis protein (MCP) signaling domain"/>
    <property type="match status" value="1"/>
</dbReference>
<keyword evidence="6" id="KW-0472">Membrane</keyword>
<keyword evidence="5" id="KW-0175">Coiled coil</keyword>
<evidence type="ECO:0000259" key="8">
    <source>
        <dbReference type="PROSITE" id="PS50885"/>
    </source>
</evidence>
<dbReference type="PROSITE" id="PS50111">
    <property type="entry name" value="CHEMOTAXIS_TRANSDUC_2"/>
    <property type="match status" value="1"/>
</dbReference>
<dbReference type="SMART" id="SM00304">
    <property type="entry name" value="HAMP"/>
    <property type="match status" value="2"/>
</dbReference>
<evidence type="ECO:0000256" key="4">
    <source>
        <dbReference type="PROSITE-ProRule" id="PRU00284"/>
    </source>
</evidence>
<dbReference type="CDD" id="cd11386">
    <property type="entry name" value="MCP_signal"/>
    <property type="match status" value="1"/>
</dbReference>
<protein>
    <recommendedName>
        <fullName evidence="11">Chemotaxis protein</fullName>
    </recommendedName>
</protein>
<evidence type="ECO:0000313" key="10">
    <source>
        <dbReference type="Proteomes" id="UP000094291"/>
    </source>
</evidence>
<dbReference type="OrthoDB" id="5693655at2"/>
<feature type="coiled-coil region" evidence="5">
    <location>
        <begin position="71"/>
        <end position="98"/>
    </location>
</feature>
<dbReference type="GO" id="GO:0006935">
    <property type="term" value="P:chemotaxis"/>
    <property type="evidence" value="ECO:0007669"/>
    <property type="project" value="InterPro"/>
</dbReference>
<evidence type="ECO:0000256" key="6">
    <source>
        <dbReference type="SAM" id="Phobius"/>
    </source>
</evidence>
<comment type="caution">
    <text evidence="9">The sequence shown here is derived from an EMBL/GenBank/DDBJ whole genome shotgun (WGS) entry which is preliminary data.</text>
</comment>
<evidence type="ECO:0000256" key="5">
    <source>
        <dbReference type="SAM" id="Coils"/>
    </source>
</evidence>
<keyword evidence="10" id="KW-1185">Reference proteome</keyword>
<dbReference type="SMART" id="SM00283">
    <property type="entry name" value="MA"/>
    <property type="match status" value="1"/>
</dbReference>
<evidence type="ECO:0000259" key="7">
    <source>
        <dbReference type="PROSITE" id="PS50111"/>
    </source>
</evidence>
<dbReference type="RefSeq" id="WP_068996975.1">
    <property type="nucleotide sequence ID" value="NZ_MDTQ01000001.1"/>
</dbReference>
<evidence type="ECO:0000256" key="3">
    <source>
        <dbReference type="ARBA" id="ARBA00029447"/>
    </source>
</evidence>
<sequence>MRFTLIQRIYLGFGLLLIAVIALVLTNRYSLSVMNTQLLGITDQMMPAERLAADVENWLLEADLALNNGLRSDKSQDIDRHRETIKQALERIKATAAQVPPQLLVADPDLKQPVQAIQKGREAYEVLSNRLLKQYEQQLKVNEQVRQNIRQVSKLDRQLDKYLTKYAEARVINPELHVTLVTLARNVQRALNAFNDYLVRQDIDQLNKQLSGQDVVIQETFEQLKQQDPDLGTLFSLMIPDLSHQLSAPDGLLNLYREQRRLSTQLTDDYVQAKTHVDQMMASADQFTAAVDRQVQQTLTDIEQAQSASLFMLLLVSGVALVVTLLIAWLIARSIRGSISAFRDQLVLMTEGDMRVRFETKGRDEFSELGGYLNGLAGMMQKALLELREMADQVSKASERNAGFSQKTRAGAETQRAHLDTTASAMNQMESAVQEIAGRCQSTMEAADQAKGQMGETRSSIEIAIDNVREMARQVAQAAQSTHELDEYGQKINSVIDTIQGVAEQTNLLALNAAIEAARAGDQGRGFAVVADEVRQLAQRTHSSTSEIQSTIELMQTLISKVVEVMTATQAQSESSIEAATTAESGLEAMSNSITDMVEMNVQIASATEEQSYTAKEITESVVSISRAADENVQDAQGNSALADELRQMAVRQRDLVAMFKV</sequence>
<evidence type="ECO:0000256" key="1">
    <source>
        <dbReference type="ARBA" id="ARBA00004370"/>
    </source>
</evidence>
<feature type="transmembrane region" description="Helical" evidence="6">
    <location>
        <begin position="9"/>
        <end position="29"/>
    </location>
</feature>
<keyword evidence="6" id="KW-1133">Transmembrane helix</keyword>
<dbReference type="InterPro" id="IPR004090">
    <property type="entry name" value="Chemotax_Me-accpt_rcpt"/>
</dbReference>
<keyword evidence="2 4" id="KW-0807">Transducer</keyword>
<dbReference type="PANTHER" id="PTHR32089">
    <property type="entry name" value="METHYL-ACCEPTING CHEMOTAXIS PROTEIN MCPB"/>
    <property type="match status" value="1"/>
</dbReference>
<gene>
    <name evidence="9" type="ORF">BFW38_02535</name>
</gene>
<dbReference type="PANTHER" id="PTHR32089:SF65">
    <property type="entry name" value="CHEMOTAXIS SIGNAL TRANSDUCTION SYSTEM METHYL ACCEPTING SENSORY TRANSDUCER"/>
    <property type="match status" value="1"/>
</dbReference>
<organism evidence="9 10">
    <name type="scientific">Terasakiispira papahanaumokuakeensis</name>
    <dbReference type="NCBI Taxonomy" id="197479"/>
    <lineage>
        <taxon>Bacteria</taxon>
        <taxon>Pseudomonadati</taxon>
        <taxon>Pseudomonadota</taxon>
        <taxon>Gammaproteobacteria</taxon>
        <taxon>Oceanospirillales</taxon>
        <taxon>Terasakiispira</taxon>
    </lineage>
</organism>